<gene>
    <name evidence="3" type="ORF">CEUTPL_LOCUS10212</name>
</gene>
<dbReference type="Proteomes" id="UP001152799">
    <property type="component" value="Chromosome 5"/>
</dbReference>
<keyword evidence="1" id="KW-0175">Coiled coil</keyword>
<dbReference type="InterPro" id="IPR011009">
    <property type="entry name" value="Kinase-like_dom_sf"/>
</dbReference>
<evidence type="ECO:0000313" key="3">
    <source>
        <dbReference type="EMBL" id="CAG9769710.1"/>
    </source>
</evidence>
<dbReference type="SUPFAM" id="SSF56112">
    <property type="entry name" value="Protein kinase-like (PK-like)"/>
    <property type="match status" value="1"/>
</dbReference>
<feature type="coiled-coil region" evidence="1">
    <location>
        <begin position="406"/>
        <end position="440"/>
    </location>
</feature>
<evidence type="ECO:0000256" key="1">
    <source>
        <dbReference type="SAM" id="Coils"/>
    </source>
</evidence>
<dbReference type="Gene3D" id="3.30.200.20">
    <property type="entry name" value="Phosphorylase Kinase, domain 1"/>
    <property type="match status" value="1"/>
</dbReference>
<evidence type="ECO:0000313" key="4">
    <source>
        <dbReference type="Proteomes" id="UP001152799"/>
    </source>
</evidence>
<name>A0A9N9MSJ5_9CUCU</name>
<evidence type="ECO:0000256" key="2">
    <source>
        <dbReference type="SAM" id="MobiDB-lite"/>
    </source>
</evidence>
<reference evidence="3" key="1">
    <citation type="submission" date="2022-01" db="EMBL/GenBank/DDBJ databases">
        <authorList>
            <person name="King R."/>
        </authorList>
    </citation>
    <scope>NUCLEOTIDE SEQUENCE</scope>
</reference>
<feature type="region of interest" description="Disordered" evidence="2">
    <location>
        <begin position="219"/>
        <end position="246"/>
    </location>
</feature>
<accession>A0A9N9MSJ5</accession>
<keyword evidence="4" id="KW-1185">Reference proteome</keyword>
<dbReference type="AlphaFoldDB" id="A0A9N9MSJ5"/>
<evidence type="ECO:0008006" key="5">
    <source>
        <dbReference type="Google" id="ProtNLM"/>
    </source>
</evidence>
<sequence length="973" mass="111591">MAVWKMKSELNMNGAIQQIGLDPFSVYIWSSTRIHVYNSFCSSEYAKVYIDDTGNIVKQISKPSSEKRSYIFLYDIVIRSTASQVNNQYSVGSMLSETQNAVAIHSWLAHFIRSGASIPMECVTDMSLPLIYAFFLGFNKGKDTFKFHQTLLQRNFQKTIFKEKCYIRIDVAHFIKLNAVALSDTEDQNYMEQPTQCEILKQWLKKRCATGSVEDIVGGNDSPNYRSSDKEDEKEQALESIKDNNKERNFEGEEALPLVENGSEKDIIDNTMTEDQNNVNTVTGDLQNEYSGCTNKNNSLNDLKTSENVNKIFEVDILSAPIVIERKTAFGRKLPYIALISENIIDDPNEIFIDNPNEIIIDDPITITFDNSIQFYPNTPQRKGKKTSQKTSFILSSSSWKQLHDEKELEKRAELEEKENRKKGRELKKVTRERAALEKQTNKKQGIKRTKQKINISKKIKLDNRTSAPLQKIPKEILHDSSGDDEPLCTLITTKVQVHQEDTKGKIENADFENMKPGTKINLISQHILAPTTEERKLYKRKLALREISIHTQIRHPNIVQMMGYSYGTSVVHVVMELVDTLHNILFEDYVEEICQLDGGKKTLISLQMAGDVDSDSESSEKKGPDELNCGVCKRKLVKDDVSCVLCDNAFHKSCITRLKSTINVTNDKVMCCLGKEVKVEKVAVCISNLLKDLSYKNKEVSLLNVLIKETQEKNALLQEKNDYLKEKLHNLEGKQTLFSDVVQGKTSSTGTGTYVNNIPAVIIKPKGNQDVKRTRNELDKSIHPAKLQVEEKLSKTYYIELTKLQKPKIKIIGYSGNSEDREELEDQICQQNEIMDRQNIKINYIRTTRDHKKTIFAETSPELFRRLIQMKKIYVGWQRLPIYEDLTLMKCFKCQEYNHKRDQCSYQVVCSHCGKNHEYKDCDQQTKCCGNCVKANNRFGLSYDISHTSYDIECPTMIFYKQKLKAKIDYGL</sequence>
<feature type="compositionally biased region" description="Basic and acidic residues" evidence="2">
    <location>
        <begin position="227"/>
        <end position="246"/>
    </location>
</feature>
<proteinExistence type="predicted"/>
<dbReference type="OrthoDB" id="7699963at2759"/>
<protein>
    <recommendedName>
        <fullName evidence="5">Protein kinase domain-containing protein</fullName>
    </recommendedName>
</protein>
<dbReference type="EMBL" id="OU892281">
    <property type="protein sequence ID" value="CAG9769710.1"/>
    <property type="molecule type" value="Genomic_DNA"/>
</dbReference>
<organism evidence="3 4">
    <name type="scientific">Ceutorhynchus assimilis</name>
    <name type="common">cabbage seed weevil</name>
    <dbReference type="NCBI Taxonomy" id="467358"/>
    <lineage>
        <taxon>Eukaryota</taxon>
        <taxon>Metazoa</taxon>
        <taxon>Ecdysozoa</taxon>
        <taxon>Arthropoda</taxon>
        <taxon>Hexapoda</taxon>
        <taxon>Insecta</taxon>
        <taxon>Pterygota</taxon>
        <taxon>Neoptera</taxon>
        <taxon>Endopterygota</taxon>
        <taxon>Coleoptera</taxon>
        <taxon>Polyphaga</taxon>
        <taxon>Cucujiformia</taxon>
        <taxon>Curculionidae</taxon>
        <taxon>Ceutorhynchinae</taxon>
        <taxon>Ceutorhynchus</taxon>
    </lineage>
</organism>
<feature type="coiled-coil region" evidence="1">
    <location>
        <begin position="701"/>
        <end position="735"/>
    </location>
</feature>
<dbReference type="CDD" id="cd15489">
    <property type="entry name" value="PHD_SF"/>
    <property type="match status" value="1"/>
</dbReference>